<reference evidence="12 13" key="1">
    <citation type="submission" date="2016-10" db="EMBL/GenBank/DDBJ databases">
        <authorList>
            <person name="de Groot N.N."/>
        </authorList>
    </citation>
    <scope>NUCLEOTIDE SEQUENCE [LARGE SCALE GENOMIC DNA]</scope>
    <source>
        <strain evidence="12 13">DSM 25584</strain>
    </source>
</reference>
<evidence type="ECO:0000259" key="11">
    <source>
        <dbReference type="Pfam" id="PF02463"/>
    </source>
</evidence>
<dbReference type="OrthoDB" id="9806954at2"/>
<evidence type="ECO:0000256" key="4">
    <source>
        <dbReference type="ARBA" id="ARBA00022741"/>
    </source>
</evidence>
<keyword evidence="7 9" id="KW-0234">DNA repair</keyword>
<dbReference type="STRING" id="1082479.SAMN05216241_11214"/>
<dbReference type="Proteomes" id="UP000199415">
    <property type="component" value="Unassembled WGS sequence"/>
</dbReference>
<keyword evidence="10" id="KW-0175">Coiled coil</keyword>
<evidence type="ECO:0000313" key="12">
    <source>
        <dbReference type="EMBL" id="SDG42509.1"/>
    </source>
</evidence>
<evidence type="ECO:0000256" key="6">
    <source>
        <dbReference type="ARBA" id="ARBA00022840"/>
    </source>
</evidence>
<dbReference type="InterPro" id="IPR003395">
    <property type="entry name" value="RecF/RecN/SMC_N"/>
</dbReference>
<dbReference type="GO" id="GO:0009432">
    <property type="term" value="P:SOS response"/>
    <property type="evidence" value="ECO:0007669"/>
    <property type="project" value="TreeGrafter"/>
</dbReference>
<dbReference type="PIRSF" id="PIRSF003128">
    <property type="entry name" value="RecN"/>
    <property type="match status" value="1"/>
</dbReference>
<dbReference type="PANTHER" id="PTHR11059">
    <property type="entry name" value="DNA REPAIR PROTEIN RECN"/>
    <property type="match status" value="1"/>
</dbReference>
<comment type="similarity">
    <text evidence="2 9">Belongs to the RecN family.</text>
</comment>
<dbReference type="PANTHER" id="PTHR11059:SF0">
    <property type="entry name" value="DNA REPAIR PROTEIN RECN"/>
    <property type="match status" value="1"/>
</dbReference>
<dbReference type="AlphaFoldDB" id="A0A1G7U630"/>
<sequence>MLLSLTIRNVVLIERLQIDFGAGLCALTGETGGGKSILLDSLGLALGARADSGLVRQGADKAQVTAQFEVPDGHPARAILEECDLAAAEDEELVLRRSLGANGRGRAYVNDQPVSVSVLRRLGDALIEIQGQFAQRGLMDSGTHRGLLDAYGGLDPRVREVGELYRAWRDAVAAHERAQTELADARQDEEHLRHAIGEIDELAPQEGEEAELAQQRELMMNAERLMGALNQAESELAGGGTGRGAESALAAARRGLERGLDIAGDALDPAVEAIDRSLAEAEEALARIHSVAHRVELDSGEQERIEERYFALKELARKHGCEVDELPALRDQLAQRLATVEHGEAHVAELAEKAEAARTAYLDAARALSEARTAAGHALDAAVNAELPPLRLDKATFRTRVDAQDDPAQWGPSGLDRVAFEVATNPGSAPGPLGRIASGGELSRFLLALKVVLAQVAPERTLVFDEVDSGIGGATADAVGERLARLADGRQILVVTHSPQVAARAHNHWRIGKTEAGATVVTDVDELGPGERREEIARMLAGASITDEARAAADKLMGPAE</sequence>
<keyword evidence="6" id="KW-0067">ATP-binding</keyword>
<evidence type="ECO:0000256" key="2">
    <source>
        <dbReference type="ARBA" id="ARBA00009441"/>
    </source>
</evidence>
<proteinExistence type="inferred from homology"/>
<evidence type="ECO:0000256" key="9">
    <source>
        <dbReference type="PIRNR" id="PIRNR003128"/>
    </source>
</evidence>
<comment type="function">
    <text evidence="1 9">May be involved in recombinational repair of damaged DNA.</text>
</comment>
<organism evidence="12 13">
    <name type="scientific">Limimonas halophila</name>
    <dbReference type="NCBI Taxonomy" id="1082479"/>
    <lineage>
        <taxon>Bacteria</taxon>
        <taxon>Pseudomonadati</taxon>
        <taxon>Pseudomonadota</taxon>
        <taxon>Alphaproteobacteria</taxon>
        <taxon>Rhodospirillales</taxon>
        <taxon>Rhodovibrionaceae</taxon>
        <taxon>Limimonas</taxon>
    </lineage>
</organism>
<dbReference type="FunFam" id="3.40.50.300:FF:000319">
    <property type="entry name" value="DNA repair protein RecN"/>
    <property type="match status" value="1"/>
</dbReference>
<dbReference type="FunFam" id="3.40.50.300:FF:000356">
    <property type="entry name" value="DNA repair protein RecN"/>
    <property type="match status" value="1"/>
</dbReference>
<keyword evidence="13" id="KW-1185">Reference proteome</keyword>
<dbReference type="SUPFAM" id="SSF52540">
    <property type="entry name" value="P-loop containing nucleoside triphosphate hydrolases"/>
    <property type="match status" value="2"/>
</dbReference>
<dbReference type="Pfam" id="PF02463">
    <property type="entry name" value="SMC_N"/>
    <property type="match status" value="1"/>
</dbReference>
<evidence type="ECO:0000256" key="1">
    <source>
        <dbReference type="ARBA" id="ARBA00003618"/>
    </source>
</evidence>
<dbReference type="EMBL" id="FNCE01000012">
    <property type="protein sequence ID" value="SDG42509.1"/>
    <property type="molecule type" value="Genomic_DNA"/>
</dbReference>
<evidence type="ECO:0000256" key="3">
    <source>
        <dbReference type="ARBA" id="ARBA00021315"/>
    </source>
</evidence>
<dbReference type="GO" id="GO:0043590">
    <property type="term" value="C:bacterial nucleoid"/>
    <property type="evidence" value="ECO:0007669"/>
    <property type="project" value="TreeGrafter"/>
</dbReference>
<keyword evidence="5 9" id="KW-0227">DNA damage</keyword>
<dbReference type="InterPro" id="IPR027417">
    <property type="entry name" value="P-loop_NTPase"/>
</dbReference>
<dbReference type="CDD" id="cd03241">
    <property type="entry name" value="ABC_RecN"/>
    <property type="match status" value="2"/>
</dbReference>
<feature type="domain" description="RecF/RecN/SMC N-terminal" evidence="11">
    <location>
        <begin position="7"/>
        <end position="517"/>
    </location>
</feature>
<gene>
    <name evidence="12" type="ORF">SAMN05216241_11214</name>
</gene>
<name>A0A1G7U630_9PROT</name>
<evidence type="ECO:0000256" key="7">
    <source>
        <dbReference type="ARBA" id="ARBA00023204"/>
    </source>
</evidence>
<dbReference type="NCBIfam" id="TIGR00634">
    <property type="entry name" value="recN"/>
    <property type="match status" value="1"/>
</dbReference>
<evidence type="ECO:0000256" key="8">
    <source>
        <dbReference type="ARBA" id="ARBA00033408"/>
    </source>
</evidence>
<dbReference type="GO" id="GO:0006310">
    <property type="term" value="P:DNA recombination"/>
    <property type="evidence" value="ECO:0007669"/>
    <property type="project" value="InterPro"/>
</dbReference>
<dbReference type="RefSeq" id="WP_090021473.1">
    <property type="nucleotide sequence ID" value="NZ_FNCE01000012.1"/>
</dbReference>
<dbReference type="GO" id="GO:0005524">
    <property type="term" value="F:ATP binding"/>
    <property type="evidence" value="ECO:0007669"/>
    <property type="project" value="UniProtKB-KW"/>
</dbReference>
<keyword evidence="4" id="KW-0547">Nucleotide-binding</keyword>
<dbReference type="Gene3D" id="3.40.50.300">
    <property type="entry name" value="P-loop containing nucleotide triphosphate hydrolases"/>
    <property type="match status" value="2"/>
</dbReference>
<evidence type="ECO:0000256" key="5">
    <source>
        <dbReference type="ARBA" id="ARBA00022763"/>
    </source>
</evidence>
<evidence type="ECO:0000313" key="13">
    <source>
        <dbReference type="Proteomes" id="UP000199415"/>
    </source>
</evidence>
<dbReference type="GO" id="GO:0006281">
    <property type="term" value="P:DNA repair"/>
    <property type="evidence" value="ECO:0007669"/>
    <property type="project" value="UniProtKB-KW"/>
</dbReference>
<feature type="coiled-coil region" evidence="10">
    <location>
        <begin position="175"/>
        <end position="235"/>
    </location>
</feature>
<dbReference type="InterPro" id="IPR004604">
    <property type="entry name" value="DNA_recomb/repair_RecN"/>
</dbReference>
<evidence type="ECO:0000256" key="10">
    <source>
        <dbReference type="SAM" id="Coils"/>
    </source>
</evidence>
<accession>A0A1G7U630</accession>
<protein>
    <recommendedName>
        <fullName evidence="3 9">DNA repair protein RecN</fullName>
    </recommendedName>
    <alternativeName>
        <fullName evidence="8 9">Recombination protein N</fullName>
    </alternativeName>
</protein>